<dbReference type="OrthoDB" id="10537300at2759"/>
<gene>
    <name evidence="2" type="ORF">GPM918_LOCUS40810</name>
    <name evidence="3" type="ORF">SRO942_LOCUS41793</name>
</gene>
<protein>
    <submittedName>
        <fullName evidence="2">Uncharacterized protein</fullName>
    </submittedName>
</protein>
<feature type="region of interest" description="Disordered" evidence="1">
    <location>
        <begin position="75"/>
        <end position="95"/>
    </location>
</feature>
<dbReference type="Proteomes" id="UP000681722">
    <property type="component" value="Unassembled WGS sequence"/>
</dbReference>
<evidence type="ECO:0000256" key="1">
    <source>
        <dbReference type="SAM" id="MobiDB-lite"/>
    </source>
</evidence>
<dbReference type="Proteomes" id="UP000663829">
    <property type="component" value="Unassembled WGS sequence"/>
</dbReference>
<accession>A0A815Z0I8</accession>
<keyword evidence="4" id="KW-1185">Reference proteome</keyword>
<evidence type="ECO:0000313" key="2">
    <source>
        <dbReference type="EMBL" id="CAF1577079.1"/>
    </source>
</evidence>
<dbReference type="AlphaFoldDB" id="A0A815Z0I8"/>
<feature type="compositionally biased region" description="Acidic residues" evidence="1">
    <location>
        <begin position="75"/>
        <end position="87"/>
    </location>
</feature>
<comment type="caution">
    <text evidence="2">The sequence shown here is derived from an EMBL/GenBank/DDBJ whole genome shotgun (WGS) entry which is preliminary data.</text>
</comment>
<organism evidence="2 4">
    <name type="scientific">Didymodactylos carnosus</name>
    <dbReference type="NCBI Taxonomy" id="1234261"/>
    <lineage>
        <taxon>Eukaryota</taxon>
        <taxon>Metazoa</taxon>
        <taxon>Spiralia</taxon>
        <taxon>Gnathifera</taxon>
        <taxon>Rotifera</taxon>
        <taxon>Eurotatoria</taxon>
        <taxon>Bdelloidea</taxon>
        <taxon>Philodinida</taxon>
        <taxon>Philodinidae</taxon>
        <taxon>Didymodactylos</taxon>
    </lineage>
</organism>
<proteinExistence type="predicted"/>
<dbReference type="EMBL" id="CAJNOQ010030887">
    <property type="protein sequence ID" value="CAF1577079.1"/>
    <property type="molecule type" value="Genomic_DNA"/>
</dbReference>
<evidence type="ECO:0000313" key="3">
    <source>
        <dbReference type="EMBL" id="CAF4442742.1"/>
    </source>
</evidence>
<name>A0A815Z0I8_9BILA</name>
<feature type="non-terminal residue" evidence="2">
    <location>
        <position position="1"/>
    </location>
</feature>
<sequence length="135" mass="15183">MNTIDPRFSVLSRRVLCRETLPTALEQVMVKVQQACPHTGDNLRRQLEDATATFNIEEKLVIPGFEVYFEAEDDDDETDAADCEGNDEQNHMNDEEERLRMPCFCHTLQLTVGDGLKECDNAKPALAKVAAIAKL</sequence>
<evidence type="ECO:0000313" key="4">
    <source>
        <dbReference type="Proteomes" id="UP000663829"/>
    </source>
</evidence>
<dbReference type="EMBL" id="CAJOBC010096787">
    <property type="protein sequence ID" value="CAF4442742.1"/>
    <property type="molecule type" value="Genomic_DNA"/>
</dbReference>
<reference evidence="2" key="1">
    <citation type="submission" date="2021-02" db="EMBL/GenBank/DDBJ databases">
        <authorList>
            <person name="Nowell W R."/>
        </authorList>
    </citation>
    <scope>NUCLEOTIDE SEQUENCE</scope>
</reference>